<gene>
    <name evidence="8" type="ORF">CF651_02015</name>
</gene>
<dbReference type="Proteomes" id="UP000215509">
    <property type="component" value="Unassembled WGS sequence"/>
</dbReference>
<sequence length="326" mass="37665">MTANPKRLAQLSRWSGWIPRPCMLFLCGVLGVLLYAAAGRKLRSRILDNLREALGVEREKGRLHRLRLGYFQNLVITLYEIVLESKRLPGSAAWRFQIEGEDHLQEALQLGRGAIVYTPHEGNFFYYYWYLCQKYPCLTIATGGSSELRPLYDLFERMGCPGLDYDNTPPLELLRKLKKHLAGNGVVFILGDFWRPAFPVSRMFGKSTRSPDGAALLSIENQVPVIPFYGFREQGFRHRLVFEQPLHLYASYERKQRGEATLLLNRFMEQAIRKVPDQWFYWFNADERWGEEQMFSGTAKLKHDQETQLVPGAATDASEQQKTYTA</sequence>
<evidence type="ECO:0000256" key="3">
    <source>
        <dbReference type="ARBA" id="ARBA00022519"/>
    </source>
</evidence>
<dbReference type="EMBL" id="NMQW01000002">
    <property type="protein sequence ID" value="OXM88255.1"/>
    <property type="molecule type" value="Genomic_DNA"/>
</dbReference>
<accession>A0A229UYQ6</accession>
<keyword evidence="2" id="KW-1003">Cell membrane</keyword>
<organism evidence="8 9">
    <name type="scientific">Paenibacillus rigui</name>
    <dbReference type="NCBI Taxonomy" id="554312"/>
    <lineage>
        <taxon>Bacteria</taxon>
        <taxon>Bacillati</taxon>
        <taxon>Bacillota</taxon>
        <taxon>Bacilli</taxon>
        <taxon>Bacillales</taxon>
        <taxon>Paenibacillaceae</taxon>
        <taxon>Paenibacillus</taxon>
    </lineage>
</organism>
<comment type="caution">
    <text evidence="8">The sequence shown here is derived from an EMBL/GenBank/DDBJ whole genome shotgun (WGS) entry which is preliminary data.</text>
</comment>
<dbReference type="CDD" id="cd07984">
    <property type="entry name" value="LPLAT_LABLAT-like"/>
    <property type="match status" value="1"/>
</dbReference>
<evidence type="ECO:0000256" key="5">
    <source>
        <dbReference type="ARBA" id="ARBA00023136"/>
    </source>
</evidence>
<dbReference type="GO" id="GO:0005886">
    <property type="term" value="C:plasma membrane"/>
    <property type="evidence" value="ECO:0007669"/>
    <property type="project" value="UniProtKB-SubCell"/>
</dbReference>
<keyword evidence="4 8" id="KW-0808">Transferase</keyword>
<dbReference type="AlphaFoldDB" id="A0A229UYQ6"/>
<keyword evidence="5" id="KW-0472">Membrane</keyword>
<keyword evidence="6 8" id="KW-0012">Acyltransferase</keyword>
<dbReference type="PANTHER" id="PTHR30606">
    <property type="entry name" value="LIPID A BIOSYNTHESIS LAUROYL ACYLTRANSFERASE"/>
    <property type="match status" value="1"/>
</dbReference>
<dbReference type="Pfam" id="PF03279">
    <property type="entry name" value="Lip_A_acyltrans"/>
    <property type="match status" value="1"/>
</dbReference>
<dbReference type="InterPro" id="IPR004960">
    <property type="entry name" value="LipA_acyltrans"/>
</dbReference>
<keyword evidence="3" id="KW-0997">Cell inner membrane</keyword>
<name>A0A229UYQ6_9BACL</name>
<evidence type="ECO:0000256" key="4">
    <source>
        <dbReference type="ARBA" id="ARBA00022679"/>
    </source>
</evidence>
<evidence type="ECO:0000313" key="9">
    <source>
        <dbReference type="Proteomes" id="UP000215509"/>
    </source>
</evidence>
<feature type="compositionally biased region" description="Polar residues" evidence="7">
    <location>
        <begin position="317"/>
        <end position="326"/>
    </location>
</feature>
<evidence type="ECO:0000256" key="1">
    <source>
        <dbReference type="ARBA" id="ARBA00004533"/>
    </source>
</evidence>
<keyword evidence="9" id="KW-1185">Reference proteome</keyword>
<feature type="region of interest" description="Disordered" evidence="7">
    <location>
        <begin position="307"/>
        <end position="326"/>
    </location>
</feature>
<evidence type="ECO:0000256" key="7">
    <source>
        <dbReference type="SAM" id="MobiDB-lite"/>
    </source>
</evidence>
<dbReference type="OrthoDB" id="2578313at2"/>
<proteinExistence type="predicted"/>
<protein>
    <submittedName>
        <fullName evidence="8">Lipid A biosynthesis acyltransferase</fullName>
    </submittedName>
</protein>
<dbReference type="GO" id="GO:0009247">
    <property type="term" value="P:glycolipid biosynthetic process"/>
    <property type="evidence" value="ECO:0007669"/>
    <property type="project" value="UniProtKB-ARBA"/>
</dbReference>
<reference evidence="8 9" key="1">
    <citation type="submission" date="2017-07" db="EMBL/GenBank/DDBJ databases">
        <title>Genome sequencing and assembly of Paenibacillus rigui.</title>
        <authorList>
            <person name="Mayilraj S."/>
        </authorList>
    </citation>
    <scope>NUCLEOTIDE SEQUENCE [LARGE SCALE GENOMIC DNA]</scope>
    <source>
        <strain evidence="8 9">JCM 16352</strain>
    </source>
</reference>
<dbReference type="GO" id="GO:0016746">
    <property type="term" value="F:acyltransferase activity"/>
    <property type="evidence" value="ECO:0007669"/>
    <property type="project" value="UniProtKB-KW"/>
</dbReference>
<evidence type="ECO:0000313" key="8">
    <source>
        <dbReference type="EMBL" id="OXM88255.1"/>
    </source>
</evidence>
<evidence type="ECO:0000256" key="2">
    <source>
        <dbReference type="ARBA" id="ARBA00022475"/>
    </source>
</evidence>
<dbReference type="PANTHER" id="PTHR30606:SF10">
    <property type="entry name" value="PHOSPHATIDYLINOSITOL MANNOSIDE ACYLTRANSFERASE"/>
    <property type="match status" value="1"/>
</dbReference>
<comment type="subcellular location">
    <subcellularLocation>
        <location evidence="1">Cell inner membrane</location>
    </subcellularLocation>
</comment>
<evidence type="ECO:0000256" key="6">
    <source>
        <dbReference type="ARBA" id="ARBA00023315"/>
    </source>
</evidence>